<protein>
    <recommendedName>
        <fullName evidence="1">DUF397 domain-containing protein</fullName>
    </recommendedName>
</protein>
<dbReference type="RefSeq" id="WP_253777919.1">
    <property type="nucleotide sequence ID" value="NZ_JAMTCK010000017.1"/>
</dbReference>
<name>A0AAE3GKH8_9PSEU</name>
<feature type="domain" description="DUF397" evidence="1">
    <location>
        <begin position="5"/>
        <end position="57"/>
    </location>
</feature>
<evidence type="ECO:0000313" key="2">
    <source>
        <dbReference type="EMBL" id="MCP2169278.1"/>
    </source>
</evidence>
<dbReference type="AlphaFoldDB" id="A0AAE3GKH8"/>
<evidence type="ECO:0000259" key="1">
    <source>
        <dbReference type="Pfam" id="PF04149"/>
    </source>
</evidence>
<dbReference type="Pfam" id="PF04149">
    <property type="entry name" value="DUF397"/>
    <property type="match status" value="1"/>
</dbReference>
<comment type="caution">
    <text evidence="2">The sequence shown here is derived from an EMBL/GenBank/DDBJ whole genome shotgun (WGS) entry which is preliminary data.</text>
</comment>
<dbReference type="InterPro" id="IPR007278">
    <property type="entry name" value="DUF397"/>
</dbReference>
<reference evidence="2" key="1">
    <citation type="submission" date="2022-06" db="EMBL/GenBank/DDBJ databases">
        <title>Genomic Encyclopedia of Archaeal and Bacterial Type Strains, Phase II (KMG-II): from individual species to whole genera.</title>
        <authorList>
            <person name="Goeker M."/>
        </authorList>
    </citation>
    <scope>NUCLEOTIDE SEQUENCE</scope>
    <source>
        <strain evidence="2">DSM 43935</strain>
    </source>
</reference>
<gene>
    <name evidence="2" type="ORF">LX83_006162</name>
</gene>
<organism evidence="2 3">
    <name type="scientific">Goodfellowiella coeruleoviolacea</name>
    <dbReference type="NCBI Taxonomy" id="334858"/>
    <lineage>
        <taxon>Bacteria</taxon>
        <taxon>Bacillati</taxon>
        <taxon>Actinomycetota</taxon>
        <taxon>Actinomycetes</taxon>
        <taxon>Pseudonocardiales</taxon>
        <taxon>Pseudonocardiaceae</taxon>
        <taxon>Goodfellowiella</taxon>
    </lineage>
</organism>
<proteinExistence type="predicted"/>
<keyword evidence="3" id="KW-1185">Reference proteome</keyword>
<evidence type="ECO:0000313" key="3">
    <source>
        <dbReference type="Proteomes" id="UP001206128"/>
    </source>
</evidence>
<dbReference type="EMBL" id="JAMTCK010000017">
    <property type="protein sequence ID" value="MCP2169278.1"/>
    <property type="molecule type" value="Genomic_DNA"/>
</dbReference>
<dbReference type="Proteomes" id="UP001206128">
    <property type="component" value="Unassembled WGS sequence"/>
</dbReference>
<accession>A0AAE3GKH8</accession>
<sequence>MTKRTWRKSTYSGAQGNDCVELSLGTSTTGIRDTKSRDGAVLWFSTGAVEAFLSAVKSGMLHGHQ</sequence>